<dbReference type="InParanoid" id="A0A1S3IU07"/>
<dbReference type="InterPro" id="IPR000195">
    <property type="entry name" value="Rab-GAP-TBC_dom"/>
</dbReference>
<dbReference type="PROSITE" id="PS50086">
    <property type="entry name" value="TBC_RABGAP"/>
    <property type="match status" value="1"/>
</dbReference>
<dbReference type="PANTHER" id="PTHR22957">
    <property type="entry name" value="TBC1 DOMAIN FAMILY MEMBER GTPASE-ACTIVATING PROTEIN"/>
    <property type="match status" value="1"/>
</dbReference>
<dbReference type="OrthoDB" id="10264062at2759"/>
<dbReference type="InterPro" id="IPR035969">
    <property type="entry name" value="Rab-GAP_TBC_sf"/>
</dbReference>
<dbReference type="OMA" id="TFCHWLL"/>
<organism evidence="3 4">
    <name type="scientific">Lingula anatina</name>
    <name type="common">Brachiopod</name>
    <name type="synonym">Lingula unguis</name>
    <dbReference type="NCBI Taxonomy" id="7574"/>
    <lineage>
        <taxon>Eukaryota</taxon>
        <taxon>Metazoa</taxon>
        <taxon>Spiralia</taxon>
        <taxon>Lophotrochozoa</taxon>
        <taxon>Brachiopoda</taxon>
        <taxon>Linguliformea</taxon>
        <taxon>Lingulata</taxon>
        <taxon>Lingulida</taxon>
        <taxon>Linguloidea</taxon>
        <taxon>Lingulidae</taxon>
        <taxon>Lingula</taxon>
    </lineage>
</organism>
<dbReference type="GeneID" id="106167354"/>
<evidence type="ECO:0000259" key="2">
    <source>
        <dbReference type="PROSITE" id="PS50086"/>
    </source>
</evidence>
<keyword evidence="3" id="KW-1185">Reference proteome</keyword>
<dbReference type="STRING" id="7574.A0A1S3IU07"/>
<evidence type="ECO:0000313" key="4">
    <source>
        <dbReference type="RefSeq" id="XP_013401563.1"/>
    </source>
</evidence>
<dbReference type="RefSeq" id="XP_013401563.1">
    <property type="nucleotide sequence ID" value="XM_013546109.1"/>
</dbReference>
<protein>
    <submittedName>
        <fullName evidence="4">TBC1 domain family member 15</fullName>
    </submittedName>
</protein>
<feature type="domain" description="Rab-GAP TBC" evidence="2">
    <location>
        <begin position="78"/>
        <end position="333"/>
    </location>
</feature>
<dbReference type="SUPFAM" id="SSF47923">
    <property type="entry name" value="Ypt/Rab-GAP domain of gyp1p"/>
    <property type="match status" value="2"/>
</dbReference>
<dbReference type="KEGG" id="lak:106167354"/>
<dbReference type="Proteomes" id="UP000085678">
    <property type="component" value="Unplaced"/>
</dbReference>
<sequence>MRIMTDGLTRSCSFDSSFEQVEFPPRDPVSTIASSKPEDVVIGRSSKCLTRCRFDSLFEEDGRLVNEHKLRELVFSGGISPDLRSDVWPFLFGLFPCTSTPRERQVLKAEYRVRYMALKERWKEELSQREDCQGLLNPTYIRYPDNHDDNQRSNMPDDIKQQVEFMKIQAKVYAGRHEFHIEDLKKAMRTINKDVPRTDRDIPYFSGDNPNLTVLRDILVTFSAFNPHVGYAQGMNDIVSRFLVVFDSEVEAYWCFTKYMENVQEEFTEHGMLDKIVLVQQLLTELDPVLHKYLAHCEMGDLMFCHRWLLLSFKREFAFEDSLKCFEILCSHHLELSSMEAEKARDSERRRDFEKQGGKVRIEESPYNPSYTFELFLCVAVLVENRKKIFKCTDGVEIFQFINSLTMKLNIDAMLSKAETLFLKYCRKSVIDCFQVVDPPTPEPNKGAVHFKVKAAHVH</sequence>
<dbReference type="GO" id="GO:0005096">
    <property type="term" value="F:GTPase activator activity"/>
    <property type="evidence" value="ECO:0007669"/>
    <property type="project" value="UniProtKB-KW"/>
</dbReference>
<name>A0A1S3IU07_LINAN</name>
<accession>A0A1S3IU07</accession>
<keyword evidence="1" id="KW-0343">GTPase activation</keyword>
<dbReference type="Gene3D" id="1.10.472.80">
    <property type="entry name" value="Ypt/Rab-GAP domain of gyp1p, domain 3"/>
    <property type="match status" value="1"/>
</dbReference>
<evidence type="ECO:0000256" key="1">
    <source>
        <dbReference type="ARBA" id="ARBA00022468"/>
    </source>
</evidence>
<dbReference type="PANTHER" id="PTHR22957:SF466">
    <property type="entry name" value="SI:DKEY-238D18.4"/>
    <property type="match status" value="1"/>
</dbReference>
<dbReference type="Gene3D" id="1.10.8.270">
    <property type="entry name" value="putative rabgap domain of human tbc1 domain family member 14 like domains"/>
    <property type="match status" value="1"/>
</dbReference>
<gene>
    <name evidence="4" type="primary">LOC106167354</name>
</gene>
<dbReference type="AlphaFoldDB" id="A0A1S3IU07"/>
<evidence type="ECO:0000313" key="3">
    <source>
        <dbReference type="Proteomes" id="UP000085678"/>
    </source>
</evidence>
<dbReference type="SMART" id="SM00164">
    <property type="entry name" value="TBC"/>
    <property type="match status" value="1"/>
</dbReference>
<reference evidence="4" key="1">
    <citation type="submission" date="2025-08" db="UniProtKB">
        <authorList>
            <consortium name="RefSeq"/>
        </authorList>
    </citation>
    <scope>IDENTIFICATION</scope>
    <source>
        <tissue evidence="4">Gonads</tissue>
    </source>
</reference>
<dbReference type="Pfam" id="PF00566">
    <property type="entry name" value="RabGAP-TBC"/>
    <property type="match status" value="1"/>
</dbReference>
<proteinExistence type="predicted"/>